<evidence type="ECO:0000256" key="3">
    <source>
        <dbReference type="ARBA" id="ARBA00023163"/>
    </source>
</evidence>
<evidence type="ECO:0000256" key="1">
    <source>
        <dbReference type="ARBA" id="ARBA00023015"/>
    </source>
</evidence>
<dbReference type="PANTHER" id="PTHR43537">
    <property type="entry name" value="TRANSCRIPTIONAL REGULATOR, GNTR FAMILY"/>
    <property type="match status" value="1"/>
</dbReference>
<dbReference type="CDD" id="cd07377">
    <property type="entry name" value="WHTH_GntR"/>
    <property type="match status" value="1"/>
</dbReference>
<evidence type="ECO:0000313" key="5">
    <source>
        <dbReference type="EMBL" id="TXG92306.1"/>
    </source>
</evidence>
<protein>
    <submittedName>
        <fullName evidence="5">GntR family transcriptional regulator</fullName>
    </submittedName>
</protein>
<keyword evidence="3" id="KW-0804">Transcription</keyword>
<evidence type="ECO:0000313" key="6">
    <source>
        <dbReference type="Proteomes" id="UP000471120"/>
    </source>
</evidence>
<dbReference type="AlphaFoldDB" id="A0A6P2CMB5"/>
<dbReference type="SMART" id="SM00895">
    <property type="entry name" value="FCD"/>
    <property type="match status" value="1"/>
</dbReference>
<keyword evidence="2" id="KW-0238">DNA-binding</keyword>
<dbReference type="Gene3D" id="1.20.120.530">
    <property type="entry name" value="GntR ligand-binding domain-like"/>
    <property type="match status" value="1"/>
</dbReference>
<organism evidence="5 6">
    <name type="scientific">Rhodococcus rhodnii</name>
    <dbReference type="NCBI Taxonomy" id="38312"/>
    <lineage>
        <taxon>Bacteria</taxon>
        <taxon>Bacillati</taxon>
        <taxon>Actinomycetota</taxon>
        <taxon>Actinomycetes</taxon>
        <taxon>Mycobacteriales</taxon>
        <taxon>Nocardiaceae</taxon>
        <taxon>Rhodococcus</taxon>
    </lineage>
</organism>
<reference evidence="5 6" key="1">
    <citation type="submission" date="2018-07" db="EMBL/GenBank/DDBJ databases">
        <title>Genome sequence of Rhodococcus rhodnii ATCC 35071 from Rhodnius prolixus.</title>
        <authorList>
            <person name="Patel V."/>
            <person name="Vogel K.J."/>
        </authorList>
    </citation>
    <scope>NUCLEOTIDE SEQUENCE [LARGE SCALE GENOMIC DNA]</scope>
    <source>
        <strain evidence="5 6">ATCC 35071</strain>
    </source>
</reference>
<dbReference type="RefSeq" id="WP_010837131.1">
    <property type="nucleotide sequence ID" value="NZ_QRCM01000001.1"/>
</dbReference>
<dbReference type="InterPro" id="IPR000524">
    <property type="entry name" value="Tscrpt_reg_HTH_GntR"/>
</dbReference>
<dbReference type="PRINTS" id="PR00035">
    <property type="entry name" value="HTHGNTR"/>
</dbReference>
<dbReference type="PANTHER" id="PTHR43537:SF24">
    <property type="entry name" value="GLUCONATE OPERON TRANSCRIPTIONAL REPRESSOR"/>
    <property type="match status" value="1"/>
</dbReference>
<sequence length="238" mass="25994">MPPRRRTDLVDHLGAGRPGSRQDVVLEELRRVILGGAARPGSAIPVDEVAEHFGISRIPVREALKTLIGEGLVDHRANFGYCVAQLTIGELEELYLVRGVLESAAHAIAVTAASEADDDAARAAYAALDRSLAEDDPVAYHRESRNFHVALVAPCGMPRLLHMFESAWNVTEPVQTMSQVATPERLQLHRDHRAMLDAFVARDGAALRAATQRHHGRLDVVIAALPTDTGIFRDEPQD</sequence>
<keyword evidence="1" id="KW-0805">Transcription regulation</keyword>
<dbReference type="GO" id="GO:0003677">
    <property type="term" value="F:DNA binding"/>
    <property type="evidence" value="ECO:0007669"/>
    <property type="project" value="UniProtKB-KW"/>
</dbReference>
<comment type="caution">
    <text evidence="5">The sequence shown here is derived from an EMBL/GenBank/DDBJ whole genome shotgun (WGS) entry which is preliminary data.</text>
</comment>
<accession>A0A6P2CMB5</accession>
<dbReference type="Proteomes" id="UP000471120">
    <property type="component" value="Unassembled WGS sequence"/>
</dbReference>
<dbReference type="Pfam" id="PF07729">
    <property type="entry name" value="FCD"/>
    <property type="match status" value="1"/>
</dbReference>
<dbReference type="InterPro" id="IPR011711">
    <property type="entry name" value="GntR_C"/>
</dbReference>
<proteinExistence type="predicted"/>
<dbReference type="GO" id="GO:0003700">
    <property type="term" value="F:DNA-binding transcription factor activity"/>
    <property type="evidence" value="ECO:0007669"/>
    <property type="project" value="InterPro"/>
</dbReference>
<dbReference type="PROSITE" id="PS50949">
    <property type="entry name" value="HTH_GNTR"/>
    <property type="match status" value="1"/>
</dbReference>
<dbReference type="SMART" id="SM00345">
    <property type="entry name" value="HTH_GNTR"/>
    <property type="match status" value="1"/>
</dbReference>
<dbReference type="SUPFAM" id="SSF46785">
    <property type="entry name" value="Winged helix' DNA-binding domain"/>
    <property type="match status" value="1"/>
</dbReference>
<dbReference type="Pfam" id="PF00392">
    <property type="entry name" value="GntR"/>
    <property type="match status" value="1"/>
</dbReference>
<evidence type="ECO:0000256" key="2">
    <source>
        <dbReference type="ARBA" id="ARBA00023125"/>
    </source>
</evidence>
<dbReference type="EMBL" id="QRCM01000001">
    <property type="protein sequence ID" value="TXG92306.1"/>
    <property type="molecule type" value="Genomic_DNA"/>
</dbReference>
<dbReference type="InterPro" id="IPR036388">
    <property type="entry name" value="WH-like_DNA-bd_sf"/>
</dbReference>
<dbReference type="SUPFAM" id="SSF48008">
    <property type="entry name" value="GntR ligand-binding domain-like"/>
    <property type="match status" value="1"/>
</dbReference>
<dbReference type="InterPro" id="IPR036390">
    <property type="entry name" value="WH_DNA-bd_sf"/>
</dbReference>
<evidence type="ECO:0000259" key="4">
    <source>
        <dbReference type="PROSITE" id="PS50949"/>
    </source>
</evidence>
<feature type="domain" description="HTH gntR-type" evidence="4">
    <location>
        <begin position="19"/>
        <end position="86"/>
    </location>
</feature>
<dbReference type="InterPro" id="IPR008920">
    <property type="entry name" value="TF_FadR/GntR_C"/>
</dbReference>
<gene>
    <name evidence="5" type="ORF">DW322_01885</name>
</gene>
<name>A0A6P2CMB5_9NOCA</name>
<dbReference type="Gene3D" id="1.10.10.10">
    <property type="entry name" value="Winged helix-like DNA-binding domain superfamily/Winged helix DNA-binding domain"/>
    <property type="match status" value="1"/>
</dbReference>